<dbReference type="EMBL" id="GL832990">
    <property type="protein sequence ID" value="EGD80057.1"/>
    <property type="molecule type" value="Genomic_DNA"/>
</dbReference>
<evidence type="ECO:0000313" key="3">
    <source>
        <dbReference type="Proteomes" id="UP000007799"/>
    </source>
</evidence>
<dbReference type="SUPFAM" id="SSF52058">
    <property type="entry name" value="L domain-like"/>
    <property type="match status" value="1"/>
</dbReference>
<reference evidence="2" key="1">
    <citation type="submission" date="2009-08" db="EMBL/GenBank/DDBJ databases">
        <title>Annotation of Salpingoeca rosetta.</title>
        <authorList>
            <consortium name="The Broad Institute Genome Sequencing Platform"/>
            <person name="Russ C."/>
            <person name="Cuomo C."/>
            <person name="Burger G."/>
            <person name="Gray M.W."/>
            <person name="Holland P.W.H."/>
            <person name="King N."/>
            <person name="Lang F.B.F."/>
            <person name="Roger A.J."/>
            <person name="Ruiz-Trillo I."/>
            <person name="Young S.K."/>
            <person name="Zeng Q."/>
            <person name="Gargeya S."/>
            <person name="Alvarado L."/>
            <person name="Berlin A."/>
            <person name="Chapman S.B."/>
            <person name="Chen Z."/>
            <person name="Freedman E."/>
            <person name="Gellesch M."/>
            <person name="Goldberg J."/>
            <person name="Griggs A."/>
            <person name="Gujja S."/>
            <person name="Heilman E."/>
            <person name="Heiman D."/>
            <person name="Howarth C."/>
            <person name="Mehta T."/>
            <person name="Neiman D."/>
            <person name="Pearson M."/>
            <person name="Roberts A."/>
            <person name="Saif S."/>
            <person name="Shea T."/>
            <person name="Shenoy N."/>
            <person name="Sisk P."/>
            <person name="Stolte C."/>
            <person name="Sykes S."/>
            <person name="White J."/>
            <person name="Yandava C."/>
            <person name="Haas B."/>
            <person name="Nusbaum C."/>
            <person name="Birren B."/>
        </authorList>
    </citation>
    <scope>NUCLEOTIDE SEQUENCE [LARGE SCALE GENOMIC DNA]</scope>
    <source>
        <strain evidence="2">ATCC 50818</strain>
    </source>
</reference>
<feature type="region of interest" description="Disordered" evidence="1">
    <location>
        <begin position="161"/>
        <end position="189"/>
    </location>
</feature>
<feature type="compositionally biased region" description="Low complexity" evidence="1">
    <location>
        <begin position="161"/>
        <end position="173"/>
    </location>
</feature>
<name>F2UR02_SALR5</name>
<evidence type="ECO:0000256" key="1">
    <source>
        <dbReference type="SAM" id="MobiDB-lite"/>
    </source>
</evidence>
<proteinExistence type="predicted"/>
<dbReference type="InParanoid" id="F2UR02"/>
<keyword evidence="3" id="KW-1185">Reference proteome</keyword>
<dbReference type="InterPro" id="IPR032675">
    <property type="entry name" value="LRR_dom_sf"/>
</dbReference>
<sequence>TGYPPTCRSLHIRYLDISTVIATTGRVRRRLPALTALHLRDCNLRSLDQLVALAPFALRHLAVGDSEPVAGISFWKLYAINRLTGLKSLNGETIGLAERSKAERAFAALNTFCRQIPTPVALSSPRFPVAIDQQDIERFGDRFQAHVRMLAATATAHTSSSSSAAAAATTASTSGGGRRALSRQQSSASTTGGTAIASLAAIGQRTSGYAATPSSLLAGTTSSHAHSGGSVSSISSSTAATTGVLASGGTSGGSSGSGGGGGGNGVLSASVMRALRDVQRGVRTSVKAVVNQAVDDCQLEARIRREFQQQRQQQMRQSSSSSSSLSS</sequence>
<dbReference type="Gene3D" id="3.80.10.10">
    <property type="entry name" value="Ribonuclease Inhibitor"/>
    <property type="match status" value="1"/>
</dbReference>
<dbReference type="KEGG" id="sre:PTSG_10333"/>
<dbReference type="Proteomes" id="UP000007799">
    <property type="component" value="Unassembled WGS sequence"/>
</dbReference>
<dbReference type="RefSeq" id="XP_004988382.1">
    <property type="nucleotide sequence ID" value="XM_004988325.1"/>
</dbReference>
<dbReference type="STRING" id="946362.F2UR02"/>
<organism evidence="3">
    <name type="scientific">Salpingoeca rosetta (strain ATCC 50818 / BSB-021)</name>
    <dbReference type="NCBI Taxonomy" id="946362"/>
    <lineage>
        <taxon>Eukaryota</taxon>
        <taxon>Choanoflagellata</taxon>
        <taxon>Craspedida</taxon>
        <taxon>Salpingoecidae</taxon>
        <taxon>Salpingoeca</taxon>
    </lineage>
</organism>
<feature type="non-terminal residue" evidence="2">
    <location>
        <position position="1"/>
    </location>
</feature>
<feature type="compositionally biased region" description="Low complexity" evidence="1">
    <location>
        <begin position="309"/>
        <end position="327"/>
    </location>
</feature>
<evidence type="ECO:0000313" key="2">
    <source>
        <dbReference type="EMBL" id="EGD80057.1"/>
    </source>
</evidence>
<dbReference type="AlphaFoldDB" id="F2UR02"/>
<gene>
    <name evidence="2" type="ORF">PTSG_10333</name>
</gene>
<feature type="region of interest" description="Disordered" evidence="1">
    <location>
        <begin position="307"/>
        <end position="327"/>
    </location>
</feature>
<accession>F2UR02</accession>
<protein>
    <submittedName>
        <fullName evidence="2">Uncharacterized protein</fullName>
    </submittedName>
</protein>
<dbReference type="GeneID" id="16068911"/>